<keyword evidence="6 9" id="KW-1133">Transmembrane helix</keyword>
<dbReference type="Pfam" id="PF00375">
    <property type="entry name" value="SDF"/>
    <property type="match status" value="1"/>
</dbReference>
<dbReference type="SUPFAM" id="SSF118215">
    <property type="entry name" value="Proton glutamate symport protein"/>
    <property type="match status" value="2"/>
</dbReference>
<evidence type="ECO:0000256" key="4">
    <source>
        <dbReference type="ARBA" id="ARBA00022692"/>
    </source>
</evidence>
<keyword evidence="7 9" id="KW-0472">Membrane</keyword>
<accession>A0ABR1DQD2</accession>
<comment type="caution">
    <text evidence="10">The sequence shown here is derived from an EMBL/GenBank/DDBJ whole genome shotgun (WGS) entry which is preliminary data.</text>
</comment>
<evidence type="ECO:0000313" key="10">
    <source>
        <dbReference type="EMBL" id="KAK6752644.1"/>
    </source>
</evidence>
<evidence type="ECO:0000256" key="9">
    <source>
        <dbReference type="RuleBase" id="RU361216"/>
    </source>
</evidence>
<feature type="transmembrane region" description="Helical" evidence="9">
    <location>
        <begin position="107"/>
        <end position="128"/>
    </location>
</feature>
<keyword evidence="5 9" id="KW-0769">Symport</keyword>
<dbReference type="PANTHER" id="PTHR11958:SF99">
    <property type="entry name" value="SODIUM-DEPENDENT EXCITATORY AMINO ACID TRANSPORTER GLT-6-RELATED"/>
    <property type="match status" value="1"/>
</dbReference>
<evidence type="ECO:0000256" key="1">
    <source>
        <dbReference type="ARBA" id="ARBA00004141"/>
    </source>
</evidence>
<dbReference type="InterPro" id="IPR001991">
    <property type="entry name" value="Na-dicarboxylate_symporter"/>
</dbReference>
<dbReference type="Gene3D" id="1.10.3860.10">
    <property type="entry name" value="Sodium:dicarboxylate symporter"/>
    <property type="match status" value="1"/>
</dbReference>
<protein>
    <recommendedName>
        <fullName evidence="9">Amino acid transporter</fullName>
    </recommendedName>
</protein>
<keyword evidence="4 9" id="KW-0812">Transmembrane</keyword>
<evidence type="ECO:0000256" key="5">
    <source>
        <dbReference type="ARBA" id="ARBA00022847"/>
    </source>
</evidence>
<name>A0ABR1DQD2_NECAM</name>
<feature type="transmembrane region" description="Helical" evidence="9">
    <location>
        <begin position="204"/>
        <end position="222"/>
    </location>
</feature>
<feature type="transmembrane region" description="Helical" evidence="9">
    <location>
        <begin position="278"/>
        <end position="300"/>
    </location>
</feature>
<dbReference type="InterPro" id="IPR050746">
    <property type="entry name" value="DAACS"/>
</dbReference>
<comment type="similarity">
    <text evidence="2 9">Belongs to the dicarboxylate/amino acid:cation symporter (DAACS) (TC 2.A.23) family.</text>
</comment>
<dbReference type="InterPro" id="IPR036458">
    <property type="entry name" value="Na:dicarbo_symporter_sf"/>
</dbReference>
<evidence type="ECO:0000256" key="2">
    <source>
        <dbReference type="ARBA" id="ARBA00006148"/>
    </source>
</evidence>
<keyword evidence="8" id="KW-0325">Glycoprotein</keyword>
<dbReference type="PANTHER" id="PTHR11958">
    <property type="entry name" value="SODIUM/DICARBOXYLATE SYMPORTER-RELATED"/>
    <property type="match status" value="1"/>
</dbReference>
<evidence type="ECO:0000256" key="7">
    <source>
        <dbReference type="ARBA" id="ARBA00023136"/>
    </source>
</evidence>
<evidence type="ECO:0000256" key="6">
    <source>
        <dbReference type="ARBA" id="ARBA00022989"/>
    </source>
</evidence>
<keyword evidence="11" id="KW-1185">Reference proteome</keyword>
<keyword evidence="3 9" id="KW-0813">Transport</keyword>
<feature type="transmembrane region" description="Helical" evidence="9">
    <location>
        <begin position="387"/>
        <end position="405"/>
    </location>
</feature>
<evidence type="ECO:0000256" key="8">
    <source>
        <dbReference type="ARBA" id="ARBA00023180"/>
    </source>
</evidence>
<dbReference type="PROSITE" id="PS00713">
    <property type="entry name" value="NA_DICARBOXYL_SYMP_1"/>
    <property type="match status" value="1"/>
</dbReference>
<feature type="transmembrane region" description="Helical" evidence="9">
    <location>
        <begin position="411"/>
        <end position="431"/>
    </location>
</feature>
<sequence length="480" mass="51884">MGLIGRSLSLSSDTVSLLQFPGEIFMRLLKLMILPLVVASLISGFGTRVGLYNDLRGPADDQGGFEPRPCGHNGPLTDCATPARYHDFQSLAQMDVKKSSKMGVVTLLYYLTTVFLATILGIFLVLLIHPGDPRLSSGLAIAETNKISAMDTILDLIRNMFPDNLVQASFERTQTIYRKSPSSNVNGSVEEITKEVAEQRGMNILGIIVFCIGFGIVTSYYAEKVSIMVNFFLALDRIIMKLMLSVMWFAPIGITSLICGSLLELDDIWNAANAMTKYILTILIGLFIHSFITIPSLYVIITRKNPLNIFKYMMEGGIAALGTSSSGAALPLSINGLEQLGGVDERVVRFVLPLGATINMDGCALYEAVAVIFIAQINSVHLGFEQIVTVSVTATIASLGLNAVPAGLVSILLILNTVGLPATEVPLLFAVDWMLDRIRTSLNVFGDGFAASVVETVLKKQLDSAPVDVPENTRSHGKSV</sequence>
<dbReference type="PRINTS" id="PR00173">
    <property type="entry name" value="EDTRNSPORT"/>
</dbReference>
<reference evidence="10 11" key="1">
    <citation type="submission" date="2023-08" db="EMBL/GenBank/DDBJ databases">
        <title>A Necator americanus chromosomal reference genome.</title>
        <authorList>
            <person name="Ilik V."/>
            <person name="Petrzelkova K.J."/>
            <person name="Pardy F."/>
            <person name="Fuh T."/>
            <person name="Niatou-Singa F.S."/>
            <person name="Gouil Q."/>
            <person name="Baker L."/>
            <person name="Ritchie M.E."/>
            <person name="Jex A.R."/>
            <person name="Gazzola D."/>
            <person name="Li H."/>
            <person name="Toshio Fujiwara R."/>
            <person name="Zhan B."/>
            <person name="Aroian R.V."/>
            <person name="Pafco B."/>
            <person name="Schwarz E.M."/>
        </authorList>
    </citation>
    <scope>NUCLEOTIDE SEQUENCE [LARGE SCALE GENOMIC DNA]</scope>
    <source>
        <strain evidence="10 11">Aroian</strain>
        <tissue evidence="10">Whole animal</tissue>
    </source>
</reference>
<dbReference type="Proteomes" id="UP001303046">
    <property type="component" value="Unassembled WGS sequence"/>
</dbReference>
<gene>
    <name evidence="10" type="primary">Necator_chrIV.g17122</name>
    <name evidence="10" type="ORF">RB195_003824</name>
</gene>
<feature type="transmembrane region" description="Helical" evidence="9">
    <location>
        <begin position="242"/>
        <end position="263"/>
    </location>
</feature>
<dbReference type="InterPro" id="IPR018107">
    <property type="entry name" value="Na-dicarboxylate_symporter_CS"/>
</dbReference>
<comment type="subcellular location">
    <subcellularLocation>
        <location evidence="1 9">Membrane</location>
        <topology evidence="1 9">Multi-pass membrane protein</topology>
    </subcellularLocation>
</comment>
<proteinExistence type="inferred from homology"/>
<evidence type="ECO:0000313" key="11">
    <source>
        <dbReference type="Proteomes" id="UP001303046"/>
    </source>
</evidence>
<organism evidence="10 11">
    <name type="scientific">Necator americanus</name>
    <name type="common">Human hookworm</name>
    <dbReference type="NCBI Taxonomy" id="51031"/>
    <lineage>
        <taxon>Eukaryota</taxon>
        <taxon>Metazoa</taxon>
        <taxon>Ecdysozoa</taxon>
        <taxon>Nematoda</taxon>
        <taxon>Chromadorea</taxon>
        <taxon>Rhabditida</taxon>
        <taxon>Rhabditina</taxon>
        <taxon>Rhabditomorpha</taxon>
        <taxon>Strongyloidea</taxon>
        <taxon>Ancylostomatidae</taxon>
        <taxon>Bunostominae</taxon>
        <taxon>Necator</taxon>
    </lineage>
</organism>
<dbReference type="EMBL" id="JAVFWL010000004">
    <property type="protein sequence ID" value="KAK6752644.1"/>
    <property type="molecule type" value="Genomic_DNA"/>
</dbReference>
<evidence type="ECO:0000256" key="3">
    <source>
        <dbReference type="ARBA" id="ARBA00022448"/>
    </source>
</evidence>
<feature type="transmembrane region" description="Helical" evidence="9">
    <location>
        <begin position="24"/>
        <end position="46"/>
    </location>
</feature>